<comment type="similarity">
    <text evidence="3">Belongs to the acetyltransferase family. RimJ subfamily.</text>
</comment>
<sequence length="166" mass="18859">MLQLQLLQLEDADKLLEFERVNRCYFEQSVPTRGDSYYIPTNFLSTLGGLLDEQVQEKSLFYLIWEKDELIGRMNLVDINEENSTGTVEYRIGEAHSGKGYAKAALLMLVEQVLIPRGIRGLAKTTIDNVASQKVLESVGFVPDSSLSDEEFVHYIWTYAEVSKTN</sequence>
<dbReference type="PANTHER" id="PTHR43792:SF8">
    <property type="entry name" value="[RIBOSOMAL PROTEIN US5]-ALANINE N-ACETYLTRANSFERASE"/>
    <property type="match status" value="1"/>
</dbReference>
<gene>
    <name evidence="5" type="ORF">D3873_01065</name>
</gene>
<evidence type="ECO:0000259" key="4">
    <source>
        <dbReference type="PROSITE" id="PS51186"/>
    </source>
</evidence>
<dbReference type="PANTHER" id="PTHR43792">
    <property type="entry name" value="GNAT FAMILY, PUTATIVE (AFU_ORTHOLOGUE AFUA_3G00765)-RELATED-RELATED"/>
    <property type="match status" value="1"/>
</dbReference>
<keyword evidence="1 5" id="KW-0808">Transferase</keyword>
<dbReference type="EMBL" id="CP032418">
    <property type="protein sequence ID" value="AYC28525.1"/>
    <property type="molecule type" value="Genomic_DNA"/>
</dbReference>
<dbReference type="PROSITE" id="PS51186">
    <property type="entry name" value="GNAT"/>
    <property type="match status" value="1"/>
</dbReference>
<feature type="domain" description="N-acetyltransferase" evidence="4">
    <location>
        <begin position="4"/>
        <end position="162"/>
    </location>
</feature>
<dbReference type="Proteomes" id="UP000265725">
    <property type="component" value="Chromosome"/>
</dbReference>
<dbReference type="OrthoDB" id="9801656at2"/>
<dbReference type="SUPFAM" id="SSF55729">
    <property type="entry name" value="Acyl-CoA N-acyltransferases (Nat)"/>
    <property type="match status" value="1"/>
</dbReference>
<proteinExistence type="inferred from homology"/>
<keyword evidence="6" id="KW-1185">Reference proteome</keyword>
<evidence type="ECO:0000313" key="6">
    <source>
        <dbReference type="Proteomes" id="UP000265725"/>
    </source>
</evidence>
<dbReference type="InterPro" id="IPR016181">
    <property type="entry name" value="Acyl_CoA_acyltransferase"/>
</dbReference>
<dbReference type="RefSeq" id="WP_119882270.1">
    <property type="nucleotide sequence ID" value="NZ_CP032418.1"/>
</dbReference>
<accession>A0A385YPA2</accession>
<dbReference type="KEGG" id="paek:D3873_01065"/>
<evidence type="ECO:0000256" key="2">
    <source>
        <dbReference type="ARBA" id="ARBA00023315"/>
    </source>
</evidence>
<evidence type="ECO:0000313" key="5">
    <source>
        <dbReference type="EMBL" id="AYC28525.1"/>
    </source>
</evidence>
<organism evidence="5 6">
    <name type="scientific">Paenisporosarcina cavernae</name>
    <dbReference type="NCBI Taxonomy" id="2320858"/>
    <lineage>
        <taxon>Bacteria</taxon>
        <taxon>Bacillati</taxon>
        <taxon>Bacillota</taxon>
        <taxon>Bacilli</taxon>
        <taxon>Bacillales</taxon>
        <taxon>Caryophanaceae</taxon>
        <taxon>Paenisporosarcina</taxon>
    </lineage>
</organism>
<dbReference type="GO" id="GO:0005737">
    <property type="term" value="C:cytoplasm"/>
    <property type="evidence" value="ECO:0007669"/>
    <property type="project" value="TreeGrafter"/>
</dbReference>
<name>A0A385YPA2_9BACL</name>
<dbReference type="Pfam" id="PF13302">
    <property type="entry name" value="Acetyltransf_3"/>
    <property type="match status" value="1"/>
</dbReference>
<protein>
    <submittedName>
        <fullName evidence="5">N-acetyltransferase</fullName>
    </submittedName>
</protein>
<dbReference type="InterPro" id="IPR051531">
    <property type="entry name" value="N-acetyltransferase"/>
</dbReference>
<dbReference type="AlphaFoldDB" id="A0A385YPA2"/>
<dbReference type="Gene3D" id="3.40.630.30">
    <property type="match status" value="1"/>
</dbReference>
<dbReference type="InterPro" id="IPR000182">
    <property type="entry name" value="GNAT_dom"/>
</dbReference>
<evidence type="ECO:0000256" key="3">
    <source>
        <dbReference type="ARBA" id="ARBA00038502"/>
    </source>
</evidence>
<dbReference type="GO" id="GO:0008999">
    <property type="term" value="F:protein-N-terminal-alanine acetyltransferase activity"/>
    <property type="evidence" value="ECO:0007669"/>
    <property type="project" value="TreeGrafter"/>
</dbReference>
<reference evidence="6" key="1">
    <citation type="submission" date="2018-09" db="EMBL/GenBank/DDBJ databases">
        <authorList>
            <person name="Zhu H."/>
        </authorList>
    </citation>
    <scope>NUCLEOTIDE SEQUENCE [LARGE SCALE GENOMIC DNA]</scope>
    <source>
        <strain evidence="6">K2R23-3</strain>
    </source>
</reference>
<keyword evidence="2" id="KW-0012">Acyltransferase</keyword>
<evidence type="ECO:0000256" key="1">
    <source>
        <dbReference type="ARBA" id="ARBA00022679"/>
    </source>
</evidence>